<dbReference type="InterPro" id="IPR023170">
    <property type="entry name" value="HhH_base_excis_C"/>
</dbReference>
<evidence type="ECO:0000256" key="7">
    <source>
        <dbReference type="ARBA" id="ARBA00022723"/>
    </source>
</evidence>
<dbReference type="GO" id="GO:0046872">
    <property type="term" value="F:metal ion binding"/>
    <property type="evidence" value="ECO:0007669"/>
    <property type="project" value="UniProtKB-KW"/>
</dbReference>
<evidence type="ECO:0000256" key="11">
    <source>
        <dbReference type="ARBA" id="ARBA00023014"/>
    </source>
</evidence>
<dbReference type="GO" id="GO:0035485">
    <property type="term" value="F:adenine/guanine mispair binding"/>
    <property type="evidence" value="ECO:0007669"/>
    <property type="project" value="TreeGrafter"/>
</dbReference>
<dbReference type="Pfam" id="PF00730">
    <property type="entry name" value="HhH-GPD"/>
    <property type="match status" value="1"/>
</dbReference>
<dbReference type="CDD" id="cd00056">
    <property type="entry name" value="ENDO3c"/>
    <property type="match status" value="1"/>
</dbReference>
<evidence type="ECO:0000256" key="10">
    <source>
        <dbReference type="ARBA" id="ARBA00023004"/>
    </source>
</evidence>
<dbReference type="GO" id="GO:0032357">
    <property type="term" value="F:oxidized purine DNA binding"/>
    <property type="evidence" value="ECO:0007669"/>
    <property type="project" value="TreeGrafter"/>
</dbReference>
<evidence type="ECO:0000256" key="14">
    <source>
        <dbReference type="SAM" id="MobiDB-lite"/>
    </source>
</evidence>
<dbReference type="Pfam" id="PF13412">
    <property type="entry name" value="HTH_24"/>
    <property type="match status" value="1"/>
</dbReference>
<feature type="compositionally biased region" description="Polar residues" evidence="14">
    <location>
        <begin position="172"/>
        <end position="190"/>
    </location>
</feature>
<dbReference type="SUPFAM" id="SSF48150">
    <property type="entry name" value="DNA-glycosylase"/>
    <property type="match status" value="1"/>
</dbReference>
<comment type="catalytic activity">
    <reaction evidence="1">
        <text>Hydrolyzes free adenine bases from 7,8-dihydro-8-oxoguanine:adenine mismatched double-stranded DNA, leaving an apurinic site.</text>
        <dbReference type="EC" id="3.2.2.31"/>
    </reaction>
</comment>
<evidence type="ECO:0000256" key="4">
    <source>
        <dbReference type="ARBA" id="ARBA00008343"/>
    </source>
</evidence>
<dbReference type="InterPro" id="IPR036388">
    <property type="entry name" value="WH-like_DNA-bd_sf"/>
</dbReference>
<comment type="caution">
    <text evidence="17">The sequence shown here is derived from an EMBL/GenBank/DDBJ whole genome shotgun (WGS) entry which is preliminary data.</text>
</comment>
<evidence type="ECO:0000256" key="12">
    <source>
        <dbReference type="ARBA" id="ARBA00023204"/>
    </source>
</evidence>
<evidence type="ECO:0000256" key="8">
    <source>
        <dbReference type="ARBA" id="ARBA00022763"/>
    </source>
</evidence>
<dbReference type="InterPro" id="IPR003583">
    <property type="entry name" value="Hlx-hairpin-Hlx_DNA-bd_motif"/>
</dbReference>
<evidence type="ECO:0000256" key="1">
    <source>
        <dbReference type="ARBA" id="ARBA00000843"/>
    </source>
</evidence>
<evidence type="ECO:0000256" key="9">
    <source>
        <dbReference type="ARBA" id="ARBA00022801"/>
    </source>
</evidence>
<dbReference type="GO" id="GO:0006298">
    <property type="term" value="P:mismatch repair"/>
    <property type="evidence" value="ECO:0007669"/>
    <property type="project" value="TreeGrafter"/>
</dbReference>
<dbReference type="PANTHER" id="PTHR42944:SF1">
    <property type="entry name" value="ADENINE DNA GLYCOSYLASE"/>
    <property type="match status" value="1"/>
</dbReference>
<dbReference type="GO" id="GO:0006355">
    <property type="term" value="P:regulation of DNA-templated transcription"/>
    <property type="evidence" value="ECO:0007669"/>
    <property type="project" value="UniProtKB-ARBA"/>
</dbReference>
<dbReference type="GO" id="GO:0006284">
    <property type="term" value="P:base-excision repair"/>
    <property type="evidence" value="ECO:0007669"/>
    <property type="project" value="InterPro"/>
</dbReference>
<reference evidence="17" key="1">
    <citation type="journal article" date="2020" name="mSystems">
        <title>Genome- and Community-Level Interaction Insights into Carbon Utilization and Element Cycling Functions of Hydrothermarchaeota in Hydrothermal Sediment.</title>
        <authorList>
            <person name="Zhou Z."/>
            <person name="Liu Y."/>
            <person name="Xu W."/>
            <person name="Pan J."/>
            <person name="Luo Z.H."/>
            <person name="Li M."/>
        </authorList>
    </citation>
    <scope>NUCLEOTIDE SEQUENCE [LARGE SCALE GENOMIC DNA]</scope>
    <source>
        <strain evidence="17">SpSt-767</strain>
    </source>
</reference>
<evidence type="ECO:0000256" key="6">
    <source>
        <dbReference type="ARBA" id="ARBA00022023"/>
    </source>
</evidence>
<dbReference type="InterPro" id="IPR011257">
    <property type="entry name" value="DNA_glycosylase"/>
</dbReference>
<dbReference type="EC" id="3.2.2.31" evidence="5"/>
<dbReference type="Gene3D" id="1.10.1670.10">
    <property type="entry name" value="Helix-hairpin-Helix base-excision DNA repair enzymes (C-terminal)"/>
    <property type="match status" value="1"/>
</dbReference>
<feature type="domain" description="Helix-hairpin-helix DNA-binding motif class 1" evidence="15">
    <location>
        <begin position="88"/>
        <end position="107"/>
    </location>
</feature>
<evidence type="ECO:0000256" key="13">
    <source>
        <dbReference type="ARBA" id="ARBA00023295"/>
    </source>
</evidence>
<keyword evidence="11" id="KW-0411">Iron-sulfur</keyword>
<name>A0A7V6A352_9BACT</name>
<dbReference type="InterPro" id="IPR011991">
    <property type="entry name" value="ArsR-like_HTH"/>
</dbReference>
<keyword evidence="8" id="KW-0227">DNA damage</keyword>
<dbReference type="AlphaFoldDB" id="A0A7V6A352"/>
<keyword evidence="12" id="KW-0234">DNA repair</keyword>
<evidence type="ECO:0000259" key="15">
    <source>
        <dbReference type="SMART" id="SM00278"/>
    </source>
</evidence>
<dbReference type="InterPro" id="IPR036390">
    <property type="entry name" value="WH_DNA-bd_sf"/>
</dbReference>
<proteinExistence type="inferred from homology"/>
<dbReference type="InterPro" id="IPR000445">
    <property type="entry name" value="HhH_motif"/>
</dbReference>
<dbReference type="SMART" id="SM00478">
    <property type="entry name" value="ENDO3c"/>
    <property type="match status" value="1"/>
</dbReference>
<dbReference type="PROSITE" id="PS01155">
    <property type="entry name" value="ENDONUCLEASE_III_2"/>
    <property type="match status" value="1"/>
</dbReference>
<dbReference type="GO" id="GO:0051536">
    <property type="term" value="F:iron-sulfur cluster binding"/>
    <property type="evidence" value="ECO:0007669"/>
    <property type="project" value="UniProtKB-KW"/>
</dbReference>
<keyword evidence="7" id="KW-0479">Metal-binding</keyword>
<dbReference type="SMART" id="SM00278">
    <property type="entry name" value="HhH1"/>
    <property type="match status" value="1"/>
</dbReference>
<dbReference type="InterPro" id="IPR004036">
    <property type="entry name" value="Endonuclease-III-like_CS2"/>
</dbReference>
<comment type="similarity">
    <text evidence="4">Belongs to the Nth/MutY family.</text>
</comment>
<dbReference type="SUPFAM" id="SSF46785">
    <property type="entry name" value="Winged helix' DNA-binding domain"/>
    <property type="match status" value="1"/>
</dbReference>
<feature type="region of interest" description="Disordered" evidence="14">
    <location>
        <begin position="171"/>
        <end position="190"/>
    </location>
</feature>
<evidence type="ECO:0000256" key="3">
    <source>
        <dbReference type="ARBA" id="ARBA00002933"/>
    </source>
</evidence>
<gene>
    <name evidence="17" type="ORF">ENV52_06700</name>
</gene>
<dbReference type="InterPro" id="IPR044298">
    <property type="entry name" value="MIG/MutY"/>
</dbReference>
<evidence type="ECO:0000259" key="16">
    <source>
        <dbReference type="SMART" id="SM00478"/>
    </source>
</evidence>
<dbReference type="GO" id="GO:0034039">
    <property type="term" value="F:8-oxo-7,8-dihydroguanine DNA N-glycosylase activity"/>
    <property type="evidence" value="ECO:0007669"/>
    <property type="project" value="TreeGrafter"/>
</dbReference>
<accession>A0A7V6A352</accession>
<dbReference type="PANTHER" id="PTHR42944">
    <property type="entry name" value="ADENINE DNA GLYCOSYLASE"/>
    <property type="match status" value="1"/>
</dbReference>
<keyword evidence="10" id="KW-0408">Iron</keyword>
<dbReference type="CDD" id="cd00090">
    <property type="entry name" value="HTH_ARSR"/>
    <property type="match status" value="1"/>
</dbReference>
<evidence type="ECO:0000256" key="5">
    <source>
        <dbReference type="ARBA" id="ARBA00012045"/>
    </source>
</evidence>
<dbReference type="GO" id="GO:0000701">
    <property type="term" value="F:purine-specific mismatch base pair DNA N-glycosylase activity"/>
    <property type="evidence" value="ECO:0007669"/>
    <property type="project" value="UniProtKB-EC"/>
</dbReference>
<evidence type="ECO:0000313" key="17">
    <source>
        <dbReference type="EMBL" id="HHS29374.1"/>
    </source>
</evidence>
<keyword evidence="9" id="KW-0378">Hydrolase</keyword>
<evidence type="ECO:0000256" key="2">
    <source>
        <dbReference type="ARBA" id="ARBA00001966"/>
    </source>
</evidence>
<comment type="function">
    <text evidence="3">Adenine glycosylase active on G-A mispairs. MutY also corrects error-prone DNA synthesis past GO lesions which are due to the oxidatively damaged form of guanine: 7,8-dihydro-8-oxoguanine (8-oxo-dGTP).</text>
</comment>
<organism evidence="17">
    <name type="scientific">Desulfobacca acetoxidans</name>
    <dbReference type="NCBI Taxonomy" id="60893"/>
    <lineage>
        <taxon>Bacteria</taxon>
        <taxon>Pseudomonadati</taxon>
        <taxon>Thermodesulfobacteriota</taxon>
        <taxon>Desulfobaccia</taxon>
        <taxon>Desulfobaccales</taxon>
        <taxon>Desulfobaccaceae</taxon>
        <taxon>Desulfobacca</taxon>
    </lineage>
</organism>
<dbReference type="InterPro" id="IPR003265">
    <property type="entry name" value="HhH-GPD_domain"/>
</dbReference>
<dbReference type="EMBL" id="DTGR01000107">
    <property type="protein sequence ID" value="HHS29374.1"/>
    <property type="molecule type" value="Genomic_DNA"/>
</dbReference>
<dbReference type="Gene3D" id="1.10.10.10">
    <property type="entry name" value="Winged helix-like DNA-binding domain superfamily/Winged helix DNA-binding domain"/>
    <property type="match status" value="1"/>
</dbReference>
<dbReference type="Pfam" id="PF00633">
    <property type="entry name" value="HHH"/>
    <property type="match status" value="1"/>
</dbReference>
<dbReference type="Gene3D" id="1.10.340.30">
    <property type="entry name" value="Hypothetical protein, domain 2"/>
    <property type="match status" value="1"/>
</dbReference>
<keyword evidence="13" id="KW-0326">Glycosidase</keyword>
<comment type="cofactor">
    <cofactor evidence="2">
        <name>[4Fe-4S] cluster</name>
        <dbReference type="ChEBI" id="CHEBI:49883"/>
    </cofactor>
</comment>
<sequence>MPWRQTRNPYHILVSEIMLQQSQVERVMGKYGDFLAKFPDFRTLAGAPWPEVMAVWQGLGYNRRALSLKRLAQAVMENWGGVLPAKEEDLRSLPGIGPATAGALLAFAFEQPVTFIETNIRRVFLHFFFSRRTGITDGEILPLVAETLDHERVRDWYYALMDYGVELKKTGPNPNRRSAHYSRQSPFNGSNREVRGRILQTLLSRPALSVEELARTMGISHTRTRAALEQLLAEGFVIRHDEKVCLARHV</sequence>
<protein>
    <recommendedName>
        <fullName evidence="6">Adenine DNA glycosylase</fullName>
        <ecNumber evidence="5">3.2.2.31</ecNumber>
    </recommendedName>
</protein>
<feature type="domain" description="HhH-GPD" evidence="16">
    <location>
        <begin position="18"/>
        <end position="166"/>
    </location>
</feature>